<dbReference type="InterPro" id="IPR011051">
    <property type="entry name" value="RmlC_Cupin_sf"/>
</dbReference>
<dbReference type="InterPro" id="IPR047263">
    <property type="entry name" value="HNL-like_cupin"/>
</dbReference>
<keyword evidence="3" id="KW-1185">Reference proteome</keyword>
<dbReference type="AlphaFoldDB" id="A0A9X3MSP3"/>
<dbReference type="Proteomes" id="UP001149140">
    <property type="component" value="Unassembled WGS sequence"/>
</dbReference>
<name>A0A9X3MSP3_9ACTN</name>
<organism evidence="2 3">
    <name type="scientific">Solirubrobacter ginsenosidimutans</name>
    <dbReference type="NCBI Taxonomy" id="490573"/>
    <lineage>
        <taxon>Bacteria</taxon>
        <taxon>Bacillati</taxon>
        <taxon>Actinomycetota</taxon>
        <taxon>Thermoleophilia</taxon>
        <taxon>Solirubrobacterales</taxon>
        <taxon>Solirubrobacteraceae</taxon>
        <taxon>Solirubrobacter</taxon>
    </lineage>
</organism>
<dbReference type="Gene3D" id="2.60.120.10">
    <property type="entry name" value="Jelly Rolls"/>
    <property type="match status" value="1"/>
</dbReference>
<dbReference type="RefSeq" id="WP_270041079.1">
    <property type="nucleotide sequence ID" value="NZ_JAPDOD010000014.1"/>
</dbReference>
<evidence type="ECO:0000313" key="3">
    <source>
        <dbReference type="Proteomes" id="UP001149140"/>
    </source>
</evidence>
<evidence type="ECO:0000259" key="1">
    <source>
        <dbReference type="Pfam" id="PF07883"/>
    </source>
</evidence>
<protein>
    <submittedName>
        <fullName evidence="2">Cupin domain-containing protein</fullName>
    </submittedName>
</protein>
<dbReference type="InterPro" id="IPR014710">
    <property type="entry name" value="RmlC-like_jellyroll"/>
</dbReference>
<dbReference type="CDD" id="cd02233">
    <property type="entry name" value="cupin_HNL-like"/>
    <property type="match status" value="1"/>
</dbReference>
<dbReference type="PANTHER" id="PTHR43698:SF1">
    <property type="entry name" value="BLL4564 PROTEIN"/>
    <property type="match status" value="1"/>
</dbReference>
<reference evidence="2" key="1">
    <citation type="submission" date="2022-10" db="EMBL/GenBank/DDBJ databases">
        <title>The WGS of Solirubrobacter ginsenosidimutans DSM 21036.</title>
        <authorList>
            <person name="Jiang Z."/>
        </authorList>
    </citation>
    <scope>NUCLEOTIDE SEQUENCE</scope>
    <source>
        <strain evidence="2">DSM 21036</strain>
    </source>
</reference>
<dbReference type="EMBL" id="JAPDOD010000014">
    <property type="protein sequence ID" value="MDA0161860.1"/>
    <property type="molecule type" value="Genomic_DNA"/>
</dbReference>
<dbReference type="InterPro" id="IPR013096">
    <property type="entry name" value="Cupin_2"/>
</dbReference>
<dbReference type="PANTHER" id="PTHR43698">
    <property type="entry name" value="RIBD C-TERMINAL DOMAIN CONTAINING PROTEIN"/>
    <property type="match status" value="1"/>
</dbReference>
<dbReference type="SUPFAM" id="SSF51182">
    <property type="entry name" value="RmlC-like cupins"/>
    <property type="match status" value="1"/>
</dbReference>
<dbReference type="Pfam" id="PF07883">
    <property type="entry name" value="Cupin_2"/>
    <property type="match status" value="1"/>
</dbReference>
<gene>
    <name evidence="2" type="ORF">OM076_16420</name>
</gene>
<comment type="caution">
    <text evidence="2">The sequence shown here is derived from an EMBL/GenBank/DDBJ whole genome shotgun (WGS) entry which is preliminary data.</text>
</comment>
<sequence length="129" mass="14279">MEVIRRQPDTKRGRAEWFTGDVYLDEISPGPHVKLLSVHFTPGARTAWHAHPFGQTIHCTEGLGLFQVAGDTVQPLRPGDTVRFDSGEVHWHGAGPSTFMTHLAMQEVADDGSDASWGPHVTDEEYYPA</sequence>
<proteinExistence type="predicted"/>
<feature type="domain" description="Cupin type-2" evidence="1">
    <location>
        <begin position="38"/>
        <end position="93"/>
    </location>
</feature>
<accession>A0A9X3MSP3</accession>
<evidence type="ECO:0000313" key="2">
    <source>
        <dbReference type="EMBL" id="MDA0161860.1"/>
    </source>
</evidence>